<name>A0ABR2KD88_9EUKA</name>
<dbReference type="Proteomes" id="UP001470230">
    <property type="component" value="Unassembled WGS sequence"/>
</dbReference>
<evidence type="ECO:0000313" key="2">
    <source>
        <dbReference type="Proteomes" id="UP001470230"/>
    </source>
</evidence>
<proteinExistence type="predicted"/>
<comment type="caution">
    <text evidence="1">The sequence shown here is derived from an EMBL/GenBank/DDBJ whole genome shotgun (WGS) entry which is preliminary data.</text>
</comment>
<organism evidence="1 2">
    <name type="scientific">Tritrichomonas musculus</name>
    <dbReference type="NCBI Taxonomy" id="1915356"/>
    <lineage>
        <taxon>Eukaryota</taxon>
        <taxon>Metamonada</taxon>
        <taxon>Parabasalia</taxon>
        <taxon>Tritrichomonadida</taxon>
        <taxon>Tritrichomonadidae</taxon>
        <taxon>Tritrichomonas</taxon>
    </lineage>
</organism>
<accession>A0ABR2KD88</accession>
<gene>
    <name evidence="1" type="ORF">M9Y10_033797</name>
</gene>
<dbReference type="EMBL" id="JAPFFF010000005">
    <property type="protein sequence ID" value="KAK8889054.1"/>
    <property type="molecule type" value="Genomic_DNA"/>
</dbReference>
<evidence type="ECO:0000313" key="1">
    <source>
        <dbReference type="EMBL" id="KAK8889054.1"/>
    </source>
</evidence>
<keyword evidence="2" id="KW-1185">Reference proteome</keyword>
<reference evidence="1 2" key="1">
    <citation type="submission" date="2024-04" db="EMBL/GenBank/DDBJ databases">
        <title>Tritrichomonas musculus Genome.</title>
        <authorList>
            <person name="Alves-Ferreira E."/>
            <person name="Grigg M."/>
            <person name="Lorenzi H."/>
            <person name="Galac M."/>
        </authorList>
    </citation>
    <scope>NUCLEOTIDE SEQUENCE [LARGE SCALE GENOMIC DNA]</scope>
    <source>
        <strain evidence="1 2">EAF2021</strain>
    </source>
</reference>
<sequence length="86" mass="10031">MTLFDLCLKYKTEKNPLEKTIKYLLNSIYHKSILKLMTYGVKVDDQNHLQSLQPPNVWSFGAVMSTAKQNNIDIYYEDTEGLDLKE</sequence>
<protein>
    <submittedName>
        <fullName evidence="1">Uncharacterized protein</fullName>
    </submittedName>
</protein>